<dbReference type="AlphaFoldDB" id="I0R5N8"/>
<dbReference type="EMBL" id="AJGH01000103">
    <property type="protein sequence ID" value="EIC94996.1"/>
    <property type="molecule type" value="Genomic_DNA"/>
</dbReference>
<gene>
    <name evidence="1" type="ORF">HMPREF9970_2990</name>
</gene>
<dbReference type="PATRIC" id="fig|1095750.3.peg.2124"/>
<sequence>MKRKFLAGLLAAACLMGCGVKTESISENIKINFTDNKLGYGYAQMLIPAVSESQIITNTYSASIWDSYIDRDKNITYRDNFYNDLKNYYKELVVLKKMSVDNNITLSESEKSNAMKLSKTFYDENVINSEEFKGLSQEECDTVFLDYLLVNKAKKELIAKNVKEVSESEARIMDFHVIEVSDYNLATDLLNRLNNGENCVKLATQFSENSNISRSIELNNEPDDIKTALGVLEDGGISPILTNKGKYILYKCVKSNDEEATKKNKERIKNERESTYLLNMYDEFIKSNPIDINDYEFNKVCKNSSFTLPGKDFFTLWSEDDNGSF</sequence>
<protein>
    <submittedName>
        <fullName evidence="1">Uncharacterized protein</fullName>
    </submittedName>
</protein>
<dbReference type="Proteomes" id="UP000005039">
    <property type="component" value="Unassembled WGS sequence"/>
</dbReference>
<accession>I0R5N8</accession>
<evidence type="ECO:0000313" key="1">
    <source>
        <dbReference type="EMBL" id="EIC94996.1"/>
    </source>
</evidence>
<organism evidence="1 2">
    <name type="scientific">Lachnoanaerobaculum saburreum F0468</name>
    <dbReference type="NCBI Taxonomy" id="1095750"/>
    <lineage>
        <taxon>Bacteria</taxon>
        <taxon>Bacillati</taxon>
        <taxon>Bacillota</taxon>
        <taxon>Clostridia</taxon>
        <taxon>Lachnospirales</taxon>
        <taxon>Lachnospiraceae</taxon>
        <taxon>Lachnoanaerobaculum</taxon>
    </lineage>
</organism>
<proteinExistence type="predicted"/>
<name>I0R5N8_9FIRM</name>
<reference evidence="1 2" key="1">
    <citation type="submission" date="2012-03" db="EMBL/GenBank/DDBJ databases">
        <authorList>
            <person name="Durkin A.S."/>
            <person name="McCorrison J."/>
            <person name="Torralba M."/>
            <person name="Gillis M."/>
            <person name="Methe B."/>
            <person name="Sutton G."/>
            <person name="Nelson K.E."/>
        </authorList>
    </citation>
    <scope>NUCLEOTIDE SEQUENCE [LARGE SCALE GENOMIC DNA]</scope>
    <source>
        <strain evidence="1 2">F0468</strain>
    </source>
</reference>
<evidence type="ECO:0000313" key="2">
    <source>
        <dbReference type="Proteomes" id="UP000005039"/>
    </source>
</evidence>
<dbReference type="eggNOG" id="COG0760">
    <property type="taxonomic scope" value="Bacteria"/>
</dbReference>
<comment type="caution">
    <text evidence="1">The sequence shown here is derived from an EMBL/GenBank/DDBJ whole genome shotgun (WGS) entry which is preliminary data.</text>
</comment>
<keyword evidence="2" id="KW-1185">Reference proteome</keyword>
<dbReference type="RefSeq" id="WP_008754627.1">
    <property type="nucleotide sequence ID" value="NZ_AJGH01000103.1"/>
</dbReference>